<organism evidence="1 2">
    <name type="scientific">Rotaria magnacalcarata</name>
    <dbReference type="NCBI Taxonomy" id="392030"/>
    <lineage>
        <taxon>Eukaryota</taxon>
        <taxon>Metazoa</taxon>
        <taxon>Spiralia</taxon>
        <taxon>Gnathifera</taxon>
        <taxon>Rotifera</taxon>
        <taxon>Eurotatoria</taxon>
        <taxon>Bdelloidea</taxon>
        <taxon>Philodinida</taxon>
        <taxon>Philodinidae</taxon>
        <taxon>Rotaria</taxon>
    </lineage>
</organism>
<accession>A0A8S3AEY5</accession>
<evidence type="ECO:0000313" key="1">
    <source>
        <dbReference type="EMBL" id="CAF4712458.1"/>
    </source>
</evidence>
<proteinExistence type="predicted"/>
<evidence type="ECO:0000313" key="2">
    <source>
        <dbReference type="Proteomes" id="UP000681720"/>
    </source>
</evidence>
<reference evidence="1" key="1">
    <citation type="submission" date="2021-02" db="EMBL/GenBank/DDBJ databases">
        <authorList>
            <person name="Nowell W R."/>
        </authorList>
    </citation>
    <scope>NUCLEOTIDE SEQUENCE</scope>
</reference>
<name>A0A8S3AEY5_9BILA</name>
<gene>
    <name evidence="1" type="ORF">GIL414_LOCUS43506</name>
</gene>
<sequence length="50" mass="5511">AKFESLLSYHNKLQAAATIVIEQQLKSSIYPLPCECGAIYNGETKIGVNR</sequence>
<protein>
    <submittedName>
        <fullName evidence="1">Uncharacterized protein</fullName>
    </submittedName>
</protein>
<dbReference type="EMBL" id="CAJOBJ010128942">
    <property type="protein sequence ID" value="CAF4712458.1"/>
    <property type="molecule type" value="Genomic_DNA"/>
</dbReference>
<dbReference type="AlphaFoldDB" id="A0A8S3AEY5"/>
<comment type="caution">
    <text evidence="1">The sequence shown here is derived from an EMBL/GenBank/DDBJ whole genome shotgun (WGS) entry which is preliminary data.</text>
</comment>
<dbReference type="Proteomes" id="UP000681720">
    <property type="component" value="Unassembled WGS sequence"/>
</dbReference>
<feature type="non-terminal residue" evidence="1">
    <location>
        <position position="1"/>
    </location>
</feature>